<comment type="similarity">
    <text evidence="2">Belongs to the arthropod PDH family.</text>
</comment>
<dbReference type="RefSeq" id="XP_034115384.1">
    <property type="nucleotide sequence ID" value="XM_034259493.2"/>
</dbReference>
<sequence length="120" mass="13655">MVSFASFKCFAAVRCSRESLLTMANYNLILALLVLISCSLVVATPDEERYMEKEYNRDLFDWINNAARYAPLQAAGNPCKYYPYYLANALPNNNMRMPKRNSELINSLLSLPKNMNDAGK</sequence>
<protein>
    <submittedName>
        <fullName evidence="6">Protein PDF</fullName>
    </submittedName>
</protein>
<gene>
    <name evidence="6" type="primary">LOC117575336</name>
</gene>
<evidence type="ECO:0000256" key="1">
    <source>
        <dbReference type="ARBA" id="ARBA00004613"/>
    </source>
</evidence>
<evidence type="ECO:0000313" key="5">
    <source>
        <dbReference type="Proteomes" id="UP000515160"/>
    </source>
</evidence>
<dbReference type="GeneID" id="117575336"/>
<dbReference type="GO" id="GO:0005576">
    <property type="term" value="C:extracellular region"/>
    <property type="evidence" value="ECO:0007669"/>
    <property type="project" value="UniProtKB-SubCell"/>
</dbReference>
<evidence type="ECO:0000256" key="2">
    <source>
        <dbReference type="ARBA" id="ARBA00010172"/>
    </source>
</evidence>
<proteinExistence type="inferred from homology"/>
<accession>A0A6P8XQL5</accession>
<organism evidence="5 6">
    <name type="scientific">Drosophila albomicans</name>
    <name type="common">Fruit fly</name>
    <dbReference type="NCBI Taxonomy" id="7291"/>
    <lineage>
        <taxon>Eukaryota</taxon>
        <taxon>Metazoa</taxon>
        <taxon>Ecdysozoa</taxon>
        <taxon>Arthropoda</taxon>
        <taxon>Hexapoda</taxon>
        <taxon>Insecta</taxon>
        <taxon>Pterygota</taxon>
        <taxon>Neoptera</taxon>
        <taxon>Endopterygota</taxon>
        <taxon>Diptera</taxon>
        <taxon>Brachycera</taxon>
        <taxon>Muscomorpha</taxon>
        <taxon>Ephydroidea</taxon>
        <taxon>Drosophilidae</taxon>
        <taxon>Drosophila</taxon>
    </lineage>
</organism>
<keyword evidence="5" id="KW-1185">Reference proteome</keyword>
<keyword evidence="3" id="KW-0964">Secreted</keyword>
<evidence type="ECO:0000256" key="3">
    <source>
        <dbReference type="ARBA" id="ARBA00022525"/>
    </source>
</evidence>
<dbReference type="Pfam" id="PF06324">
    <property type="entry name" value="Pigment_DH"/>
    <property type="match status" value="1"/>
</dbReference>
<reference evidence="6" key="1">
    <citation type="submission" date="2025-08" db="UniProtKB">
        <authorList>
            <consortium name="RefSeq"/>
        </authorList>
    </citation>
    <scope>IDENTIFICATION</scope>
    <source>
        <strain evidence="6">15112-1751.03</strain>
        <tissue evidence="6">Whole Adult</tissue>
    </source>
</reference>
<keyword evidence="4" id="KW-0027">Amidation</keyword>
<name>A0A6P8XQL5_DROAB</name>
<dbReference type="GO" id="GO:0005179">
    <property type="term" value="F:hormone activity"/>
    <property type="evidence" value="ECO:0007669"/>
    <property type="project" value="InterPro"/>
</dbReference>
<evidence type="ECO:0000256" key="4">
    <source>
        <dbReference type="ARBA" id="ARBA00022815"/>
    </source>
</evidence>
<evidence type="ECO:0000313" key="6">
    <source>
        <dbReference type="RefSeq" id="XP_034115384.1"/>
    </source>
</evidence>
<comment type="subcellular location">
    <subcellularLocation>
        <location evidence="1">Secreted</location>
    </subcellularLocation>
</comment>
<dbReference type="InterPro" id="IPR009396">
    <property type="entry name" value="Pigment_DH"/>
</dbReference>
<dbReference type="Proteomes" id="UP000515160">
    <property type="component" value="Chromosome 2R"/>
</dbReference>
<dbReference type="AlphaFoldDB" id="A0A6P8XQL5"/>
<dbReference type="GO" id="GO:0009416">
    <property type="term" value="P:response to light stimulus"/>
    <property type="evidence" value="ECO:0007669"/>
    <property type="project" value="InterPro"/>
</dbReference>
<dbReference type="OrthoDB" id="8178425at2759"/>